<evidence type="ECO:0000313" key="4">
    <source>
        <dbReference type="Proteomes" id="UP000321245"/>
    </source>
</evidence>
<dbReference type="Proteomes" id="UP000321245">
    <property type="component" value="Unassembled WGS sequence"/>
</dbReference>
<dbReference type="EMBL" id="BJXC01000010">
    <property type="protein sequence ID" value="GEM51924.1"/>
    <property type="molecule type" value="Genomic_DNA"/>
</dbReference>
<organism evidence="3 4">
    <name type="scientific">Empedobacter brevis NBRC 14943 = ATCC 43319</name>
    <dbReference type="NCBI Taxonomy" id="1218108"/>
    <lineage>
        <taxon>Bacteria</taxon>
        <taxon>Pseudomonadati</taxon>
        <taxon>Bacteroidota</taxon>
        <taxon>Flavobacteriia</taxon>
        <taxon>Flavobacteriales</taxon>
        <taxon>Weeksellaceae</taxon>
        <taxon>Empedobacter</taxon>
    </lineage>
</organism>
<evidence type="ECO:0000256" key="2">
    <source>
        <dbReference type="SAM" id="SignalP"/>
    </source>
</evidence>
<evidence type="ECO:0000313" key="3">
    <source>
        <dbReference type="EMBL" id="GEM51924.1"/>
    </source>
</evidence>
<dbReference type="PROSITE" id="PS51257">
    <property type="entry name" value="PROKAR_LIPOPROTEIN"/>
    <property type="match status" value="1"/>
</dbReference>
<reference evidence="3 4" key="1">
    <citation type="submission" date="2019-07" db="EMBL/GenBank/DDBJ databases">
        <title>Whole genome shotgun sequence of Empedobacter brevis NBRC 14943.</title>
        <authorList>
            <person name="Hosoyama A."/>
            <person name="Uohara A."/>
            <person name="Ohji S."/>
            <person name="Ichikawa N."/>
        </authorList>
    </citation>
    <scope>NUCLEOTIDE SEQUENCE [LARGE SCALE GENOMIC DNA]</scope>
    <source>
        <strain evidence="3 4">NBRC 14943</strain>
    </source>
</reference>
<keyword evidence="2" id="KW-0732">Signal</keyword>
<comment type="caution">
    <text evidence="3">The sequence shown here is derived from an EMBL/GenBank/DDBJ whole genome shotgun (WGS) entry which is preliminary data.</text>
</comment>
<gene>
    <name evidence="3" type="ORF">EB1_17140</name>
</gene>
<evidence type="ECO:0000256" key="1">
    <source>
        <dbReference type="SAM" id="MobiDB-lite"/>
    </source>
</evidence>
<feature type="signal peptide" evidence="2">
    <location>
        <begin position="1"/>
        <end position="21"/>
    </location>
</feature>
<feature type="compositionally biased region" description="Gly residues" evidence="1">
    <location>
        <begin position="186"/>
        <end position="200"/>
    </location>
</feature>
<accession>A0A511NGI5</accession>
<sequence>MKKLFYLLILCFINIISSCSTEDFIDKDFNEKSNWESKKISFKEFIDTEKNNLTFKNIEKYFPNSKSSFPDSLDWEIDTTAITKISTENLTTYTFGIKERNNIEGFRNLVIRKEKNKTINYLVHYPNGVDFINKSSSKAILDIIDSNFLSRSVVCYKVVMVPVSGCSSGTCEWGWYLEETDCGSGSGGGGGGGSGGGSGGTPTSPTPGGDQPSDGDGAPSFNTFLNMLTQQQLVWLSKTENSSTRNSIYNYLNNEGYHEDALMFSVWAIEYLMNNSNYIFNDLLWILNIDFDYLEKEYVMSNPLTVDTANKIMKRNDIDYTTKSTITGLFIAFETAYENQALNTLHENPLYIYFLNELKKYLSSVSYNATAKIFSLMHTLYWAASKSTEQNKINSWNLLVIDPFRDVVKNNGNINMNTETMSWRDIIMIWLFELVNNNNNNNASREFVLNFGISSNVVKGTSIIEGIKNHNNGNGSVSQARTEVHNKIKGGISNGNESFFWHFNTQALSNFISNPNYMEFTLGSYNTNINWNSIQNSYSINFNIKNITGWNSATRGVQGTFIIPNKERGQGIHLGGTIAETFKWAETYTP</sequence>
<dbReference type="RefSeq" id="WP_019976524.1">
    <property type="nucleotide sequence ID" value="NZ_BJXC01000010.1"/>
</dbReference>
<dbReference type="STRING" id="1218108.GCA_000382425_03052"/>
<dbReference type="AlphaFoldDB" id="A0A511NGI5"/>
<feature type="region of interest" description="Disordered" evidence="1">
    <location>
        <begin position="186"/>
        <end position="216"/>
    </location>
</feature>
<dbReference type="GeneID" id="84651113"/>
<feature type="chain" id="PRO_5021965379" evidence="2">
    <location>
        <begin position="22"/>
        <end position="590"/>
    </location>
</feature>
<keyword evidence="4" id="KW-1185">Reference proteome</keyword>
<proteinExistence type="predicted"/>
<name>A0A511NGI5_9FLAO</name>
<dbReference type="OrthoDB" id="1261027at2"/>
<protein>
    <submittedName>
        <fullName evidence="3">Uncharacterized protein</fullName>
    </submittedName>
</protein>